<evidence type="ECO:0000313" key="1">
    <source>
        <dbReference type="EMBL" id="TBU08276.1"/>
    </source>
</evidence>
<organism evidence="1 2">
    <name type="scientific">Hamiltosporidium magnivora</name>
    <dbReference type="NCBI Taxonomy" id="148818"/>
    <lineage>
        <taxon>Eukaryota</taxon>
        <taxon>Fungi</taxon>
        <taxon>Fungi incertae sedis</taxon>
        <taxon>Microsporidia</taxon>
        <taxon>Dubosqiidae</taxon>
        <taxon>Hamiltosporidium</taxon>
    </lineage>
</organism>
<dbReference type="EMBL" id="PIXR01000203">
    <property type="protein sequence ID" value="TBU08276.1"/>
    <property type="molecule type" value="Genomic_DNA"/>
</dbReference>
<reference evidence="1 2" key="1">
    <citation type="submission" date="2017-12" db="EMBL/GenBank/DDBJ databases">
        <authorList>
            <person name="Pombert J.-F."/>
            <person name="Haag K.L."/>
            <person name="Ebert D."/>
        </authorList>
    </citation>
    <scope>NUCLEOTIDE SEQUENCE [LARGE SCALE GENOMIC DNA]</scope>
    <source>
        <strain evidence="1">IL-BN-2</strain>
    </source>
</reference>
<protein>
    <submittedName>
        <fullName evidence="1">Uncharacterized protein</fullName>
    </submittedName>
</protein>
<dbReference type="Proteomes" id="UP000293045">
    <property type="component" value="Unassembled WGS sequence"/>
</dbReference>
<evidence type="ECO:0000313" key="2">
    <source>
        <dbReference type="Proteomes" id="UP000293045"/>
    </source>
</evidence>
<name>A0A4Q9LK55_9MICR</name>
<dbReference type="VEuPathDB" id="MicrosporidiaDB:CWI39_0203p0010"/>
<accession>A0A4Q9LK55</accession>
<dbReference type="VEuPathDB" id="MicrosporidiaDB:CWI36_0045p0010"/>
<sequence>MFPVTLELKRTQNNRECLQYILVKSLINPMFDFSLIESLLNHDEYDSSFYITKLEYLFSKFGKFVYIHEAQSIFLSFKNTALLYEKNSVISYQNYVFQTKKLFKNNIFSISEYKILNVEKILKEKKSVDQSLIKSALKAFLKTGYFFISEFVKIYFNLTVKEIRLILKNSENIRRLHIISDEASYDVLFELYTYVLTNKKIFIKYKGKILKINSQKEKHFRNLPPNLIFYAKNPNYSEESYKYKYESILAHCINVKNIQVSTFPDTDVIKIDKKILKFIDKIVSLVSITFHQVIFTENEINFLLKSEKITFLKLNTVDLSRIKYSKYKVHNSSLRGLTMSHCNEIFKLETELYKIFLRNLKVKKEIFLPKLDYLKISTESDFKDTFPIIFAISNFFDLNNLKILVLFIYDLDELYVNILANISTLIDISFSFDKRD</sequence>
<dbReference type="AlphaFoldDB" id="A0A4Q9LK55"/>
<proteinExistence type="predicted"/>
<comment type="caution">
    <text evidence="1">The sequence shown here is derived from an EMBL/GenBank/DDBJ whole genome shotgun (WGS) entry which is preliminary data.</text>
</comment>
<gene>
    <name evidence="1" type="ORF">CWI39_0203p0010</name>
</gene>